<dbReference type="OrthoDB" id="9804511at2"/>
<dbReference type="RefSeq" id="WP_130343413.1">
    <property type="nucleotide sequence ID" value="NZ_SGWQ01000002.1"/>
</dbReference>
<dbReference type="NCBIfam" id="TIGR01180">
    <property type="entry name" value="aman2_put"/>
    <property type="match status" value="1"/>
</dbReference>
<feature type="signal peptide" evidence="2">
    <location>
        <begin position="1"/>
        <end position="23"/>
    </location>
</feature>
<dbReference type="GO" id="GO:0000224">
    <property type="term" value="F:peptide-N4-(N-acetyl-beta-glucosaminyl)asparagine amidase activity"/>
    <property type="evidence" value="ECO:0007669"/>
    <property type="project" value="TreeGrafter"/>
</dbReference>
<feature type="domain" description="Glycosyl hydrolase family 92 N-terminal" evidence="4">
    <location>
        <begin position="33"/>
        <end position="311"/>
    </location>
</feature>
<dbReference type="GO" id="GO:0005829">
    <property type="term" value="C:cytosol"/>
    <property type="evidence" value="ECO:0007669"/>
    <property type="project" value="TreeGrafter"/>
</dbReference>
<dbReference type="PANTHER" id="PTHR12143">
    <property type="entry name" value="PEPTIDE N-GLYCANASE PNGASE -RELATED"/>
    <property type="match status" value="1"/>
</dbReference>
<gene>
    <name evidence="5" type="ORF">EV193_102572</name>
</gene>
<dbReference type="Gene3D" id="2.70.98.10">
    <property type="match status" value="1"/>
</dbReference>
<organism evidence="5 6">
    <name type="scientific">Herbihabitans rhizosphaerae</name>
    <dbReference type="NCBI Taxonomy" id="1872711"/>
    <lineage>
        <taxon>Bacteria</taxon>
        <taxon>Bacillati</taxon>
        <taxon>Actinomycetota</taxon>
        <taxon>Actinomycetes</taxon>
        <taxon>Pseudonocardiales</taxon>
        <taxon>Pseudonocardiaceae</taxon>
        <taxon>Herbihabitans</taxon>
    </lineage>
</organism>
<dbReference type="Gene3D" id="3.30.2080.10">
    <property type="entry name" value="GH92 mannosidase domain"/>
    <property type="match status" value="1"/>
</dbReference>
<protein>
    <submittedName>
        <fullName evidence="5">Putative alpha-1,2-mannosidase</fullName>
    </submittedName>
</protein>
<evidence type="ECO:0000259" key="3">
    <source>
        <dbReference type="Pfam" id="PF07971"/>
    </source>
</evidence>
<sequence>MRFTLAPVLVAALVPFAAQPAQAGQPAGDPARHVDPFVGSANKGNTFPGAVAPFGMLSLSPDQRRYYGPTSGPNAGKGAIRPASPSGYQYDTDYISGFSLAHLSGPGCIGSAGDVPLMPITREVTTSPAASEYTAPYRSTFKHANEQAQPGFYQVGLDSGVTASMAADQRAGSLRFAYPAGTPAGLLVRGSDSIAGSSDAALSIDEAGRTVSGSVTGGNFCGPYTDDRILQRSYYTLHYTITFDQPFTATGTWRDAAVRPGGTRVRGGTGYEGGFKPDGSPAYGYPPHGKGSGGYLMFQPGSTVNARVGISYVSSRNAEANLAEENPDGTTLEEIRDRTRRAWNAELGRIAVGGGTEEQRRTFYTALYHSLLHPNVINDVNGQYPGFDGRPHRLRPGQDAQYGTFSGWDVYRSQVQLVTLLDPKRGSDIASSLLNQADQNKGVWDRWTHLNGGTHVMVGDPSAVALAGILSFGGKDFPVREAFGSLATAARVPTKDDYSRAGYEVAVVGQRPSLDKFLRHGFYPADCNAWGCPNETLEMAAADHGLATIARQLGDERSYAEFAKRSQSWQNQFNPESGYVQNRNADGSWVPGFDPASAKGFVEGTAAQYVWMVQHNPAGLIDAMGGRRNAISRLDRFFKDENGDWVLIGPWDGTTHANMDNEPSIGVPWLYNYAGAPWKTQETVRATIRQLWLDTKDGVPGGPDGIPGNDDLGQMSSWLVFSAMAVYPQNPSQADLVVTAPLFPSITVHRASGQTLRITAPGAGLDKPYITGMKLDGDARTQTYVPASALSRDTTVDFALSATPDTGWGTEPADAPPSNRDGEALSRDQLGPLGSR</sequence>
<proteinExistence type="predicted"/>
<dbReference type="InterPro" id="IPR005887">
    <property type="entry name" value="GH92_a_mannosidase_put"/>
</dbReference>
<dbReference type="Gene3D" id="1.20.1050.60">
    <property type="entry name" value="alpha-1,2-mannosidase"/>
    <property type="match status" value="1"/>
</dbReference>
<dbReference type="Proteomes" id="UP000294257">
    <property type="component" value="Unassembled WGS sequence"/>
</dbReference>
<evidence type="ECO:0000259" key="4">
    <source>
        <dbReference type="Pfam" id="PF17678"/>
    </source>
</evidence>
<evidence type="ECO:0000256" key="1">
    <source>
        <dbReference type="SAM" id="MobiDB-lite"/>
    </source>
</evidence>
<dbReference type="GO" id="GO:0005975">
    <property type="term" value="P:carbohydrate metabolic process"/>
    <property type="evidence" value="ECO:0007669"/>
    <property type="project" value="InterPro"/>
</dbReference>
<dbReference type="GO" id="GO:0006516">
    <property type="term" value="P:glycoprotein catabolic process"/>
    <property type="evidence" value="ECO:0007669"/>
    <property type="project" value="TreeGrafter"/>
</dbReference>
<keyword evidence="2" id="KW-0732">Signal</keyword>
<dbReference type="InterPro" id="IPR050883">
    <property type="entry name" value="PNGase"/>
</dbReference>
<dbReference type="Pfam" id="PF07971">
    <property type="entry name" value="Glyco_hydro_92"/>
    <property type="match status" value="1"/>
</dbReference>
<comment type="caution">
    <text evidence="5">The sequence shown here is derived from an EMBL/GenBank/DDBJ whole genome shotgun (WGS) entry which is preliminary data.</text>
</comment>
<dbReference type="GO" id="GO:0030246">
    <property type="term" value="F:carbohydrate binding"/>
    <property type="evidence" value="ECO:0007669"/>
    <property type="project" value="InterPro"/>
</dbReference>
<evidence type="ECO:0000313" key="6">
    <source>
        <dbReference type="Proteomes" id="UP000294257"/>
    </source>
</evidence>
<dbReference type="Pfam" id="PF17678">
    <property type="entry name" value="Glyco_hydro_92N"/>
    <property type="match status" value="1"/>
</dbReference>
<dbReference type="InterPro" id="IPR008928">
    <property type="entry name" value="6-hairpin_glycosidase_sf"/>
</dbReference>
<dbReference type="InterPro" id="IPR012939">
    <property type="entry name" value="Glyco_hydro_92"/>
</dbReference>
<dbReference type="Gene3D" id="1.20.1610.10">
    <property type="entry name" value="alpha-1,2-mannosidases domains"/>
    <property type="match status" value="1"/>
</dbReference>
<feature type="domain" description="Glycosyl hydrolase family 92" evidence="3">
    <location>
        <begin position="317"/>
        <end position="801"/>
    </location>
</feature>
<dbReference type="EMBL" id="SGWQ01000002">
    <property type="protein sequence ID" value="RZS43592.1"/>
    <property type="molecule type" value="Genomic_DNA"/>
</dbReference>
<dbReference type="SUPFAM" id="SSF48208">
    <property type="entry name" value="Six-hairpin glycosidases"/>
    <property type="match status" value="1"/>
</dbReference>
<dbReference type="InterPro" id="IPR014718">
    <property type="entry name" value="GH-type_carb-bd"/>
</dbReference>
<name>A0A4Q7L5P9_9PSEU</name>
<accession>A0A4Q7L5P9</accession>
<feature type="chain" id="PRO_5020940127" evidence="2">
    <location>
        <begin position="24"/>
        <end position="836"/>
    </location>
</feature>
<feature type="region of interest" description="Disordered" evidence="1">
    <location>
        <begin position="801"/>
        <end position="836"/>
    </location>
</feature>
<evidence type="ECO:0000256" key="2">
    <source>
        <dbReference type="SAM" id="SignalP"/>
    </source>
</evidence>
<dbReference type="AlphaFoldDB" id="A0A4Q7L5P9"/>
<reference evidence="5 6" key="1">
    <citation type="submission" date="2019-02" db="EMBL/GenBank/DDBJ databases">
        <title>Genomic Encyclopedia of Type Strains, Phase IV (KMG-IV): sequencing the most valuable type-strain genomes for metagenomic binning, comparative biology and taxonomic classification.</title>
        <authorList>
            <person name="Goeker M."/>
        </authorList>
    </citation>
    <scope>NUCLEOTIDE SEQUENCE [LARGE SCALE GENOMIC DNA]</scope>
    <source>
        <strain evidence="5 6">DSM 101727</strain>
    </source>
</reference>
<dbReference type="InterPro" id="IPR041371">
    <property type="entry name" value="GH92_N"/>
</dbReference>
<dbReference type="PANTHER" id="PTHR12143:SF39">
    <property type="entry name" value="SECRETED PROTEIN"/>
    <property type="match status" value="1"/>
</dbReference>
<evidence type="ECO:0000313" key="5">
    <source>
        <dbReference type="EMBL" id="RZS43592.1"/>
    </source>
</evidence>
<keyword evidence="6" id="KW-1185">Reference proteome</keyword>